<gene>
    <name evidence="3" type="ORF">HF086_012047</name>
</gene>
<dbReference type="AlphaFoldDB" id="I0B5T8"/>
<accession>I0B5T8</accession>
<evidence type="ECO:0000256" key="1">
    <source>
        <dbReference type="SAM" id="SignalP"/>
    </source>
</evidence>
<name>I0B5T8_SPOEX</name>
<dbReference type="EMBL" id="JACEFF010000447">
    <property type="protein sequence ID" value="KAH9637434.1"/>
    <property type="molecule type" value="Genomic_DNA"/>
</dbReference>
<dbReference type="OrthoDB" id="10391388at2759"/>
<dbReference type="Proteomes" id="UP000814243">
    <property type="component" value="Unassembled WGS sequence"/>
</dbReference>
<proteinExistence type="evidence at transcript level"/>
<protein>
    <submittedName>
        <fullName evidence="2">REPAT18</fullName>
    </submittedName>
</protein>
<feature type="signal peptide" evidence="1">
    <location>
        <begin position="1"/>
        <end position="19"/>
    </location>
</feature>
<evidence type="ECO:0000313" key="2">
    <source>
        <dbReference type="EMBL" id="AFH57138.1"/>
    </source>
</evidence>
<evidence type="ECO:0000313" key="3">
    <source>
        <dbReference type="EMBL" id="KAH9637434.1"/>
    </source>
</evidence>
<keyword evidence="1" id="KW-0732">Signal</keyword>
<feature type="chain" id="PRO_5003624456" evidence="1">
    <location>
        <begin position="20"/>
        <end position="132"/>
    </location>
</feature>
<reference evidence="2" key="1">
    <citation type="submission" date="2012-02" db="EMBL/GenBank/DDBJ databases">
        <title>Identification, classification and expression analysis of the REPAT superfamily from Spodoptera exigua.</title>
        <authorList>
            <person name="Navarro-Cerrillo G."/>
            <person name="Herrero S."/>
        </authorList>
    </citation>
    <scope>NUCLEOTIDE SEQUENCE</scope>
</reference>
<sequence length="132" mass="14509">MRTFIIITVLSALVACFSASVIPSEEEMHTIMYDEKFPNGTIVSQAELDSKYNTGALVYQWHCTAPAISRQRQTTILQYLGNPTEVVTRIIFIHTGSTPQVTYTPLYGNTVTITITSQSGAAMNSVVQVFAV</sequence>
<dbReference type="PROSITE" id="PS51257">
    <property type="entry name" value="PROKAR_LIPOPROTEIN"/>
    <property type="match status" value="1"/>
</dbReference>
<reference evidence="3" key="2">
    <citation type="journal article" date="2021" name="G3 (Bethesda)">
        <title>Genome and transcriptome analysis of the beet armyworm Spodoptera exigua reveals targets for pest control. .</title>
        <authorList>
            <person name="Simon S."/>
            <person name="Breeschoten T."/>
            <person name="Jansen H.J."/>
            <person name="Dirks R.P."/>
            <person name="Schranz M.E."/>
            <person name="Ros V.I.D."/>
        </authorList>
    </citation>
    <scope>NUCLEOTIDE SEQUENCE</scope>
    <source>
        <strain evidence="3">TB_SE_WUR_2020</strain>
    </source>
</reference>
<dbReference type="EMBL" id="JQ619200">
    <property type="protein sequence ID" value="AFH57138.1"/>
    <property type="molecule type" value="mRNA"/>
</dbReference>
<organism evidence="2">
    <name type="scientific">Spodoptera exigua</name>
    <name type="common">Beet armyworm</name>
    <name type="synonym">Noctua fulgens</name>
    <dbReference type="NCBI Taxonomy" id="7107"/>
    <lineage>
        <taxon>Eukaryota</taxon>
        <taxon>Metazoa</taxon>
        <taxon>Ecdysozoa</taxon>
        <taxon>Arthropoda</taxon>
        <taxon>Hexapoda</taxon>
        <taxon>Insecta</taxon>
        <taxon>Pterygota</taxon>
        <taxon>Neoptera</taxon>
        <taxon>Endopterygota</taxon>
        <taxon>Lepidoptera</taxon>
        <taxon>Glossata</taxon>
        <taxon>Ditrysia</taxon>
        <taxon>Noctuoidea</taxon>
        <taxon>Noctuidae</taxon>
        <taxon>Amphipyrinae</taxon>
        <taxon>Spodoptera</taxon>
    </lineage>
</organism>